<accession>A0A415SPK1</accession>
<protein>
    <submittedName>
        <fullName evidence="1">Uncharacterized protein</fullName>
    </submittedName>
</protein>
<evidence type="ECO:0000313" key="2">
    <source>
        <dbReference type="Proteomes" id="UP000285109"/>
    </source>
</evidence>
<dbReference type="EMBL" id="QRQK01000068">
    <property type="protein sequence ID" value="RHM90841.1"/>
    <property type="molecule type" value="Genomic_DNA"/>
</dbReference>
<sequence>MRTTEMINKALEVMNGQDWYWYLSDYQVAEMRDKAYSTMRYFVELVASISDAKIRKAMRELWTVTYNYMGLSSPMSSPTDIQTKEYNDRKAELMAVILPSSFNMAA</sequence>
<proteinExistence type="predicted"/>
<gene>
    <name evidence="1" type="ORF">DWZ34_17770</name>
</gene>
<dbReference type="RefSeq" id="WP_118495034.1">
    <property type="nucleotide sequence ID" value="NZ_CAUWBH010000002.1"/>
</dbReference>
<dbReference type="Proteomes" id="UP000285109">
    <property type="component" value="Unassembled WGS sequence"/>
</dbReference>
<name>A0A415SPK1_9BACT</name>
<dbReference type="AlphaFoldDB" id="A0A415SPK1"/>
<organism evidence="1 2">
    <name type="scientific">Phocaeicola plebeius</name>
    <dbReference type="NCBI Taxonomy" id="310297"/>
    <lineage>
        <taxon>Bacteria</taxon>
        <taxon>Pseudomonadati</taxon>
        <taxon>Bacteroidota</taxon>
        <taxon>Bacteroidia</taxon>
        <taxon>Bacteroidales</taxon>
        <taxon>Bacteroidaceae</taxon>
        <taxon>Phocaeicola</taxon>
    </lineage>
</organism>
<evidence type="ECO:0000313" key="1">
    <source>
        <dbReference type="EMBL" id="RHM90841.1"/>
    </source>
</evidence>
<comment type="caution">
    <text evidence="1">The sequence shown here is derived from an EMBL/GenBank/DDBJ whole genome shotgun (WGS) entry which is preliminary data.</text>
</comment>
<reference evidence="1 2" key="1">
    <citation type="submission" date="2018-08" db="EMBL/GenBank/DDBJ databases">
        <title>A genome reference for cultivated species of the human gut microbiota.</title>
        <authorList>
            <person name="Zou Y."/>
            <person name="Xue W."/>
            <person name="Luo G."/>
        </authorList>
    </citation>
    <scope>NUCLEOTIDE SEQUENCE [LARGE SCALE GENOMIC DNA]</scope>
    <source>
        <strain evidence="1 2">AF31-28B-AC</strain>
    </source>
</reference>